<dbReference type="AlphaFoldDB" id="A0A162JBR3"/>
<evidence type="ECO:0000313" key="1">
    <source>
        <dbReference type="EMBL" id="OAA38253.1"/>
    </source>
</evidence>
<dbReference type="EMBL" id="AZHA01000027">
    <property type="protein sequence ID" value="OAA38253.1"/>
    <property type="molecule type" value="Genomic_DNA"/>
</dbReference>
<proteinExistence type="predicted"/>
<keyword evidence="2" id="KW-1185">Reference proteome</keyword>
<comment type="caution">
    <text evidence="1">The sequence shown here is derived from an EMBL/GenBank/DDBJ whole genome shotgun (WGS) entry which is preliminary data.</text>
</comment>
<organism evidence="1 2">
    <name type="scientific">Beauveria brongniartii RCEF 3172</name>
    <dbReference type="NCBI Taxonomy" id="1081107"/>
    <lineage>
        <taxon>Eukaryota</taxon>
        <taxon>Fungi</taxon>
        <taxon>Dikarya</taxon>
        <taxon>Ascomycota</taxon>
        <taxon>Pezizomycotina</taxon>
        <taxon>Sordariomycetes</taxon>
        <taxon>Hypocreomycetidae</taxon>
        <taxon>Hypocreales</taxon>
        <taxon>Cordycipitaceae</taxon>
        <taxon>Beauveria</taxon>
        <taxon>Beauveria brongniartii</taxon>
    </lineage>
</organism>
<dbReference type="OrthoDB" id="5343483at2759"/>
<protein>
    <submittedName>
        <fullName evidence="1">Uncharacterized protein</fullName>
    </submittedName>
</protein>
<accession>A0A162JBR3</accession>
<sequence length="152" mass="17061">MVSTNFDSISESRHRWVQGGESRARLYDRGDTAGDIMRGKKLKALQPAKAHQDPYIRGLLIALAQAQRRQAAAPDDGVARWRLCLLALPGAGARQLFCYRGWLPAAMPRRLDEPSAEVACPRVAIEVGTIDLTTRRDVARRVWELLREEELV</sequence>
<dbReference type="Proteomes" id="UP000076863">
    <property type="component" value="Unassembled WGS sequence"/>
</dbReference>
<evidence type="ECO:0000313" key="2">
    <source>
        <dbReference type="Proteomes" id="UP000076863"/>
    </source>
</evidence>
<gene>
    <name evidence="1" type="ORF">BBO_07262</name>
</gene>
<name>A0A162JBR3_9HYPO</name>
<reference evidence="1 2" key="1">
    <citation type="journal article" date="2016" name="Genome Biol. Evol.">
        <title>Divergent and convergent evolution of fungal pathogenicity.</title>
        <authorList>
            <person name="Shang Y."/>
            <person name="Xiao G."/>
            <person name="Zheng P."/>
            <person name="Cen K."/>
            <person name="Zhan S."/>
            <person name="Wang C."/>
        </authorList>
    </citation>
    <scope>NUCLEOTIDE SEQUENCE [LARGE SCALE GENOMIC DNA]</scope>
    <source>
        <strain evidence="1 2">RCEF 3172</strain>
    </source>
</reference>